<dbReference type="Proteomes" id="UP000325081">
    <property type="component" value="Unassembled WGS sequence"/>
</dbReference>
<protein>
    <submittedName>
        <fullName evidence="2">Uncharacterized protein</fullName>
    </submittedName>
</protein>
<accession>A0A5A7R7U0</accession>
<feature type="region of interest" description="Disordered" evidence="1">
    <location>
        <begin position="33"/>
        <end position="60"/>
    </location>
</feature>
<reference evidence="3" key="1">
    <citation type="journal article" date="2019" name="Curr. Biol.">
        <title>Genome Sequence of Striga asiatica Provides Insight into the Evolution of Plant Parasitism.</title>
        <authorList>
            <person name="Yoshida S."/>
            <person name="Kim S."/>
            <person name="Wafula E.K."/>
            <person name="Tanskanen J."/>
            <person name="Kim Y.M."/>
            <person name="Honaas L."/>
            <person name="Yang Z."/>
            <person name="Spallek T."/>
            <person name="Conn C.E."/>
            <person name="Ichihashi Y."/>
            <person name="Cheong K."/>
            <person name="Cui S."/>
            <person name="Der J.P."/>
            <person name="Gundlach H."/>
            <person name="Jiao Y."/>
            <person name="Hori C."/>
            <person name="Ishida J.K."/>
            <person name="Kasahara H."/>
            <person name="Kiba T."/>
            <person name="Kim M.S."/>
            <person name="Koo N."/>
            <person name="Laohavisit A."/>
            <person name="Lee Y.H."/>
            <person name="Lumba S."/>
            <person name="McCourt P."/>
            <person name="Mortimer J.C."/>
            <person name="Mutuku J.M."/>
            <person name="Nomura T."/>
            <person name="Sasaki-Sekimoto Y."/>
            <person name="Seto Y."/>
            <person name="Wang Y."/>
            <person name="Wakatake T."/>
            <person name="Sakakibara H."/>
            <person name="Demura T."/>
            <person name="Yamaguchi S."/>
            <person name="Yoneyama K."/>
            <person name="Manabe R.I."/>
            <person name="Nelson D.C."/>
            <person name="Schulman A.H."/>
            <person name="Timko M.P."/>
            <person name="dePamphilis C.W."/>
            <person name="Choi D."/>
            <person name="Shirasu K."/>
        </authorList>
    </citation>
    <scope>NUCLEOTIDE SEQUENCE [LARGE SCALE GENOMIC DNA]</scope>
    <source>
        <strain evidence="3">cv. UVA1</strain>
    </source>
</reference>
<dbReference type="AlphaFoldDB" id="A0A5A7R7U0"/>
<organism evidence="2 3">
    <name type="scientific">Striga asiatica</name>
    <name type="common">Asiatic witchweed</name>
    <name type="synonym">Buchnera asiatica</name>
    <dbReference type="NCBI Taxonomy" id="4170"/>
    <lineage>
        <taxon>Eukaryota</taxon>
        <taxon>Viridiplantae</taxon>
        <taxon>Streptophyta</taxon>
        <taxon>Embryophyta</taxon>
        <taxon>Tracheophyta</taxon>
        <taxon>Spermatophyta</taxon>
        <taxon>Magnoliopsida</taxon>
        <taxon>eudicotyledons</taxon>
        <taxon>Gunneridae</taxon>
        <taxon>Pentapetalae</taxon>
        <taxon>asterids</taxon>
        <taxon>lamiids</taxon>
        <taxon>Lamiales</taxon>
        <taxon>Orobanchaceae</taxon>
        <taxon>Buchnereae</taxon>
        <taxon>Striga</taxon>
    </lineage>
</organism>
<evidence type="ECO:0000313" key="3">
    <source>
        <dbReference type="Proteomes" id="UP000325081"/>
    </source>
</evidence>
<name>A0A5A7R7U0_STRAF</name>
<sequence length="104" mass="12016">MAAKETKEKLDDLNTTSFLNAPHSRLICRENSPIDYKRPSHRCPQTPPQHTRPFLPHTLPKTIHNPIILTKRRLRLNPRLHHIQRITTHPAGNPSHPPSQDHCP</sequence>
<feature type="region of interest" description="Disordered" evidence="1">
    <location>
        <begin position="84"/>
        <end position="104"/>
    </location>
</feature>
<comment type="caution">
    <text evidence="2">The sequence shown here is derived from an EMBL/GenBank/DDBJ whole genome shotgun (WGS) entry which is preliminary data.</text>
</comment>
<evidence type="ECO:0000256" key="1">
    <source>
        <dbReference type="SAM" id="MobiDB-lite"/>
    </source>
</evidence>
<keyword evidence="3" id="KW-1185">Reference proteome</keyword>
<gene>
    <name evidence="2" type="ORF">STAS_29870</name>
</gene>
<dbReference type="EMBL" id="BKCP01010292">
    <property type="protein sequence ID" value="GER52424.1"/>
    <property type="molecule type" value="Genomic_DNA"/>
</dbReference>
<proteinExistence type="predicted"/>
<evidence type="ECO:0000313" key="2">
    <source>
        <dbReference type="EMBL" id="GER52424.1"/>
    </source>
</evidence>